<accession>A0ABN8YF92</accession>
<evidence type="ECO:0000313" key="1">
    <source>
        <dbReference type="EMBL" id="CAI9160222.1"/>
    </source>
</evidence>
<gene>
    <name evidence="1" type="ORF">MRATA1EN1_LOCUS9184</name>
</gene>
<dbReference type="EMBL" id="OX459938">
    <property type="protein sequence ID" value="CAI9160222.1"/>
    <property type="molecule type" value="Genomic_DNA"/>
</dbReference>
<protein>
    <submittedName>
        <fullName evidence="1">Uncharacterized protein</fullName>
    </submittedName>
</protein>
<proteinExistence type="predicted"/>
<dbReference type="Proteomes" id="UP001176941">
    <property type="component" value="Chromosome 2"/>
</dbReference>
<organism evidence="1 2">
    <name type="scientific">Rangifer tarandus platyrhynchus</name>
    <name type="common">Svalbard reindeer</name>
    <dbReference type="NCBI Taxonomy" id="3082113"/>
    <lineage>
        <taxon>Eukaryota</taxon>
        <taxon>Metazoa</taxon>
        <taxon>Chordata</taxon>
        <taxon>Craniata</taxon>
        <taxon>Vertebrata</taxon>
        <taxon>Euteleostomi</taxon>
        <taxon>Mammalia</taxon>
        <taxon>Eutheria</taxon>
        <taxon>Laurasiatheria</taxon>
        <taxon>Artiodactyla</taxon>
        <taxon>Ruminantia</taxon>
        <taxon>Pecora</taxon>
        <taxon>Cervidae</taxon>
        <taxon>Odocoileinae</taxon>
        <taxon>Rangifer</taxon>
    </lineage>
</organism>
<sequence>MQSTFQDSGCGEREMSFCGSLPHGLGSHVSPTSSHLPREKVRDEISLALSCVLWGGVVQVKGSCISRSLSASKLTVSGSKGGLRLLEARTSQRLSGLWVTVLDRVFQGLLPRLGRGVRAARASSRAISGSSQSPSLCPC</sequence>
<reference evidence="1" key="1">
    <citation type="submission" date="2023-04" db="EMBL/GenBank/DDBJ databases">
        <authorList>
            <consortium name="ELIXIR-Norway"/>
        </authorList>
    </citation>
    <scope>NUCLEOTIDE SEQUENCE [LARGE SCALE GENOMIC DNA]</scope>
</reference>
<name>A0ABN8YF92_RANTA</name>
<keyword evidence="2" id="KW-1185">Reference proteome</keyword>
<evidence type="ECO:0000313" key="2">
    <source>
        <dbReference type="Proteomes" id="UP001176941"/>
    </source>
</evidence>